<dbReference type="OrthoDB" id="289445at2"/>
<dbReference type="SUPFAM" id="SSF48295">
    <property type="entry name" value="TrpR-like"/>
    <property type="match status" value="1"/>
</dbReference>
<dbReference type="GO" id="GO:0043565">
    <property type="term" value="F:sequence-specific DNA binding"/>
    <property type="evidence" value="ECO:0007669"/>
    <property type="project" value="InterPro"/>
</dbReference>
<name>A0A518I310_9BACT</name>
<gene>
    <name evidence="1" type="ORF">Enr13x_73430</name>
</gene>
<dbReference type="RefSeq" id="WP_145391542.1">
    <property type="nucleotide sequence ID" value="NZ_CP037423.1"/>
</dbReference>
<organism evidence="1 2">
    <name type="scientific">Stieleria neptunia</name>
    <dbReference type="NCBI Taxonomy" id="2527979"/>
    <lineage>
        <taxon>Bacteria</taxon>
        <taxon>Pseudomonadati</taxon>
        <taxon>Planctomycetota</taxon>
        <taxon>Planctomycetia</taxon>
        <taxon>Pirellulales</taxon>
        <taxon>Pirellulaceae</taxon>
        <taxon>Stieleria</taxon>
    </lineage>
</organism>
<protein>
    <submittedName>
        <fullName evidence="1">Transposase</fullName>
    </submittedName>
</protein>
<dbReference type="InterPro" id="IPR036388">
    <property type="entry name" value="WH-like_DNA-bd_sf"/>
</dbReference>
<dbReference type="GO" id="GO:0006313">
    <property type="term" value="P:DNA transposition"/>
    <property type="evidence" value="ECO:0007669"/>
    <property type="project" value="InterPro"/>
</dbReference>
<dbReference type="KEGG" id="snep:Enr13x_73430"/>
<dbReference type="EMBL" id="CP037423">
    <property type="protein sequence ID" value="QDV47434.1"/>
    <property type="molecule type" value="Genomic_DNA"/>
</dbReference>
<sequence length="104" mass="12078">MTRSRRTFTAQEKAAVVKRYLVDKIPVSDLCDELGLQPTQVYQWQKQLFENAEAAFARPARKRKTDDRKDKKIEALEAKILLKNEVVAELLQEHVQLKKELGEP</sequence>
<reference evidence="1 2" key="1">
    <citation type="submission" date="2019-03" db="EMBL/GenBank/DDBJ databases">
        <title>Deep-cultivation of Planctomycetes and their phenomic and genomic characterization uncovers novel biology.</title>
        <authorList>
            <person name="Wiegand S."/>
            <person name="Jogler M."/>
            <person name="Boedeker C."/>
            <person name="Pinto D."/>
            <person name="Vollmers J."/>
            <person name="Rivas-Marin E."/>
            <person name="Kohn T."/>
            <person name="Peeters S.H."/>
            <person name="Heuer A."/>
            <person name="Rast P."/>
            <person name="Oberbeckmann S."/>
            <person name="Bunk B."/>
            <person name="Jeske O."/>
            <person name="Meyerdierks A."/>
            <person name="Storesund J.E."/>
            <person name="Kallscheuer N."/>
            <person name="Luecker S."/>
            <person name="Lage O.M."/>
            <person name="Pohl T."/>
            <person name="Merkel B.J."/>
            <person name="Hornburger P."/>
            <person name="Mueller R.-W."/>
            <person name="Bruemmer F."/>
            <person name="Labrenz M."/>
            <person name="Spormann A.M."/>
            <person name="Op den Camp H."/>
            <person name="Overmann J."/>
            <person name="Amann R."/>
            <person name="Jetten M.S.M."/>
            <person name="Mascher T."/>
            <person name="Medema M.H."/>
            <person name="Devos D.P."/>
            <person name="Kaster A.-K."/>
            <person name="Ovreas L."/>
            <person name="Rohde M."/>
            <person name="Galperin M.Y."/>
            <person name="Jogler C."/>
        </authorList>
    </citation>
    <scope>NUCLEOTIDE SEQUENCE [LARGE SCALE GENOMIC DNA]</scope>
    <source>
        <strain evidence="1 2">Enr13</strain>
    </source>
</reference>
<evidence type="ECO:0000313" key="1">
    <source>
        <dbReference type="EMBL" id="QDV47434.1"/>
    </source>
</evidence>
<evidence type="ECO:0000313" key="2">
    <source>
        <dbReference type="Proteomes" id="UP000319004"/>
    </source>
</evidence>
<accession>A0A518I310</accession>
<dbReference type="GO" id="GO:0004803">
    <property type="term" value="F:transposase activity"/>
    <property type="evidence" value="ECO:0007669"/>
    <property type="project" value="InterPro"/>
</dbReference>
<dbReference type="InterPro" id="IPR010921">
    <property type="entry name" value="Trp_repressor/repl_initiator"/>
</dbReference>
<dbReference type="InterPro" id="IPR002514">
    <property type="entry name" value="Transposase_8"/>
</dbReference>
<dbReference type="Gene3D" id="1.10.10.10">
    <property type="entry name" value="Winged helix-like DNA-binding domain superfamily/Winged helix DNA-binding domain"/>
    <property type="match status" value="1"/>
</dbReference>
<dbReference type="AlphaFoldDB" id="A0A518I310"/>
<keyword evidence="2" id="KW-1185">Reference proteome</keyword>
<proteinExistence type="predicted"/>
<dbReference type="Pfam" id="PF01527">
    <property type="entry name" value="HTH_Tnp_1"/>
    <property type="match status" value="1"/>
</dbReference>
<dbReference type="Proteomes" id="UP000319004">
    <property type="component" value="Chromosome"/>
</dbReference>